<gene>
    <name evidence="12" type="primary">pepP</name>
    <name evidence="12" type="ORF">ACFOW7_17040</name>
</gene>
<organism evidence="12 13">
    <name type="scientific">Chitinimonas lacunae</name>
    <dbReference type="NCBI Taxonomy" id="1963018"/>
    <lineage>
        <taxon>Bacteria</taxon>
        <taxon>Pseudomonadati</taxon>
        <taxon>Pseudomonadota</taxon>
        <taxon>Betaproteobacteria</taxon>
        <taxon>Neisseriales</taxon>
        <taxon>Chitinibacteraceae</taxon>
        <taxon>Chitinimonas</taxon>
    </lineage>
</organism>
<accession>A0ABV8MSL2</accession>
<evidence type="ECO:0000256" key="9">
    <source>
        <dbReference type="ARBA" id="ARBA00023211"/>
    </source>
</evidence>
<dbReference type="InterPro" id="IPR001131">
    <property type="entry name" value="Peptidase_M24B_aminopep-P_CS"/>
</dbReference>
<keyword evidence="6 10" id="KW-0479">Metal-binding</keyword>
<keyword evidence="5" id="KW-0645">Protease</keyword>
<dbReference type="RefSeq" id="WP_378166536.1">
    <property type="nucleotide sequence ID" value="NZ_JBHSBU010000001.1"/>
</dbReference>
<dbReference type="Gene3D" id="3.40.350.10">
    <property type="entry name" value="Creatinase/prolidase N-terminal domain"/>
    <property type="match status" value="1"/>
</dbReference>
<dbReference type="SUPFAM" id="SSF55920">
    <property type="entry name" value="Creatinase/aminopeptidase"/>
    <property type="match status" value="1"/>
</dbReference>
<evidence type="ECO:0000259" key="11">
    <source>
        <dbReference type="SMART" id="SM01011"/>
    </source>
</evidence>
<comment type="similarity">
    <text evidence="3 10">Belongs to the peptidase M24B family.</text>
</comment>
<evidence type="ECO:0000256" key="10">
    <source>
        <dbReference type="RuleBase" id="RU000590"/>
    </source>
</evidence>
<sequence>MMIATERHQARRAALNARLSAGLVVLPTARVQRRNNDNDFTFRFDSDFHYLTGFPEPEAVLVMVLGAQPRTILFCLPKNETMEIWEGFRYGPAAARGEFGFDEAYPIEEFDQRMVELLAHQPTLYCPVGDDERWDARLIELINRARRRGRGSYHAAPLGLVDIRATIGEMRLIKDAHEADLMREAGRISADAHIRAMRAARPGMFEYEIEAELLHEFYRRGSRYPAYGAIVASGANATCLHYHQNDRRMEDGDLLLIDAGCELHGYAADITRTFPINGRFSGPQKDVYELVLAAMHSAFDAVRPGRPRGDYHTAAVRTLTAGLVDLGLLQGEVDGLIEQLAYKQFYMHGTGHWLGMDVHDTGEYEVDGVSRPLLPGMVLTVEPGLYFRPAANVPEHFVGIGVRIEDDLLLTEDGFDNLSAGVPKTVAEIEALMADRA</sequence>
<evidence type="ECO:0000256" key="7">
    <source>
        <dbReference type="ARBA" id="ARBA00022801"/>
    </source>
</evidence>
<evidence type="ECO:0000313" key="12">
    <source>
        <dbReference type="EMBL" id="MFC4161044.1"/>
    </source>
</evidence>
<evidence type="ECO:0000256" key="8">
    <source>
        <dbReference type="ARBA" id="ARBA00023049"/>
    </source>
</evidence>
<dbReference type="NCBIfam" id="NF008131">
    <property type="entry name" value="PRK10879.1"/>
    <property type="match status" value="1"/>
</dbReference>
<protein>
    <recommendedName>
        <fullName evidence="4">Xaa-Pro aminopeptidase</fullName>
        <ecNumber evidence="4">3.4.11.9</ecNumber>
    </recommendedName>
</protein>
<name>A0ABV8MSL2_9NEIS</name>
<keyword evidence="8" id="KW-0482">Metalloprotease</keyword>
<dbReference type="Proteomes" id="UP001595791">
    <property type="component" value="Unassembled WGS sequence"/>
</dbReference>
<evidence type="ECO:0000256" key="6">
    <source>
        <dbReference type="ARBA" id="ARBA00022723"/>
    </source>
</evidence>
<comment type="cofactor">
    <cofactor evidence="2">
        <name>Mn(2+)</name>
        <dbReference type="ChEBI" id="CHEBI:29035"/>
    </cofactor>
</comment>
<evidence type="ECO:0000256" key="1">
    <source>
        <dbReference type="ARBA" id="ARBA00001424"/>
    </source>
</evidence>
<keyword evidence="12" id="KW-0031">Aminopeptidase</keyword>
<evidence type="ECO:0000256" key="3">
    <source>
        <dbReference type="ARBA" id="ARBA00008766"/>
    </source>
</evidence>
<dbReference type="InterPro" id="IPR000994">
    <property type="entry name" value="Pept_M24"/>
</dbReference>
<evidence type="ECO:0000256" key="2">
    <source>
        <dbReference type="ARBA" id="ARBA00001936"/>
    </source>
</evidence>
<comment type="caution">
    <text evidence="12">The sequence shown here is derived from an EMBL/GenBank/DDBJ whole genome shotgun (WGS) entry which is preliminary data.</text>
</comment>
<evidence type="ECO:0000256" key="4">
    <source>
        <dbReference type="ARBA" id="ARBA00012574"/>
    </source>
</evidence>
<keyword evidence="13" id="KW-1185">Reference proteome</keyword>
<dbReference type="CDD" id="cd01087">
    <property type="entry name" value="Prolidase"/>
    <property type="match status" value="1"/>
</dbReference>
<dbReference type="InterPro" id="IPR029149">
    <property type="entry name" value="Creatin/AminoP/Spt16_N"/>
</dbReference>
<keyword evidence="9" id="KW-0464">Manganese</keyword>
<dbReference type="EMBL" id="JBHSBU010000001">
    <property type="protein sequence ID" value="MFC4161044.1"/>
    <property type="molecule type" value="Genomic_DNA"/>
</dbReference>
<reference evidence="13" key="1">
    <citation type="journal article" date="2019" name="Int. J. Syst. Evol. Microbiol.">
        <title>The Global Catalogue of Microorganisms (GCM) 10K type strain sequencing project: providing services to taxonomists for standard genome sequencing and annotation.</title>
        <authorList>
            <consortium name="The Broad Institute Genomics Platform"/>
            <consortium name="The Broad Institute Genome Sequencing Center for Infectious Disease"/>
            <person name="Wu L."/>
            <person name="Ma J."/>
        </authorList>
    </citation>
    <scope>NUCLEOTIDE SEQUENCE [LARGE SCALE GENOMIC DNA]</scope>
    <source>
        <strain evidence="13">LMG 29894</strain>
    </source>
</reference>
<dbReference type="InterPro" id="IPR052433">
    <property type="entry name" value="X-Pro_dipept-like"/>
</dbReference>
<dbReference type="PROSITE" id="PS00491">
    <property type="entry name" value="PROLINE_PEPTIDASE"/>
    <property type="match status" value="1"/>
</dbReference>
<dbReference type="InterPro" id="IPR007865">
    <property type="entry name" value="Aminopep_P_N"/>
</dbReference>
<dbReference type="Pfam" id="PF05195">
    <property type="entry name" value="AMP_N"/>
    <property type="match status" value="1"/>
</dbReference>
<dbReference type="EC" id="3.4.11.9" evidence="4"/>
<feature type="domain" description="Aminopeptidase P N-terminal" evidence="11">
    <location>
        <begin position="3"/>
        <end position="135"/>
    </location>
</feature>
<evidence type="ECO:0000313" key="13">
    <source>
        <dbReference type="Proteomes" id="UP001595791"/>
    </source>
</evidence>
<dbReference type="PANTHER" id="PTHR43226:SF4">
    <property type="entry name" value="XAA-PRO AMINOPEPTIDASE 3"/>
    <property type="match status" value="1"/>
</dbReference>
<proteinExistence type="inferred from homology"/>
<keyword evidence="7 12" id="KW-0378">Hydrolase</keyword>
<dbReference type="Gene3D" id="3.90.230.10">
    <property type="entry name" value="Creatinase/methionine aminopeptidase superfamily"/>
    <property type="match status" value="1"/>
</dbReference>
<dbReference type="GO" id="GO:0004177">
    <property type="term" value="F:aminopeptidase activity"/>
    <property type="evidence" value="ECO:0007669"/>
    <property type="project" value="UniProtKB-KW"/>
</dbReference>
<evidence type="ECO:0000256" key="5">
    <source>
        <dbReference type="ARBA" id="ARBA00022670"/>
    </source>
</evidence>
<dbReference type="PANTHER" id="PTHR43226">
    <property type="entry name" value="XAA-PRO AMINOPEPTIDASE 3"/>
    <property type="match status" value="1"/>
</dbReference>
<dbReference type="InterPro" id="IPR036005">
    <property type="entry name" value="Creatinase/aminopeptidase-like"/>
</dbReference>
<dbReference type="SUPFAM" id="SSF53092">
    <property type="entry name" value="Creatinase/prolidase N-terminal domain"/>
    <property type="match status" value="1"/>
</dbReference>
<dbReference type="SMART" id="SM01011">
    <property type="entry name" value="AMP_N"/>
    <property type="match status" value="1"/>
</dbReference>
<comment type="catalytic activity">
    <reaction evidence="1">
        <text>Release of any N-terminal amino acid, including proline, that is linked to proline, even from a dipeptide or tripeptide.</text>
        <dbReference type="EC" id="3.4.11.9"/>
    </reaction>
</comment>
<dbReference type="Pfam" id="PF00557">
    <property type="entry name" value="Peptidase_M24"/>
    <property type="match status" value="1"/>
</dbReference>